<sequence>MSPTHLNLFPAPAMSTGMPRKSSLKKTKTNNTPHANGEVKLNGVAFQVMASPRSPLVQPAKETIKHALFCDPPTEEPRSTSPASATTYNSTISNRGPLRRQSRTRRPSSLISNGSPAIANDSCPHDEDELTALPTNTQFGSTSPPRRSLSSHLKRSNTIKTTVVSLASNDLSTPITDDDNLSPLPSKTRFQPTTPSLPGYSPPMRSMFPRYDPSRPLDGQQYYPTARAPSPATFDSDKVSKIGSPIERHSLKRYDSAVGLVNGYEHIPAAGHADLEAVWKASCEEFPCEGRKVQFGLHQPAGGTAIAIGTSPEDLIFSMETDTQPIQPDASPAAPKQFTINKHNPIAPSSTQVAQLALPEHTTGITPTKESSTTTIFPQAAALAAIASISNSPQAQAIATFDPTASSPEAARMAQDAVAVAFSRYCCDLTKRTRVRDSLGSVVAHYDLRHPTLGVCAVTVTKSQSAISNSGPRAKIAFHHPSATPAAVSAETLELAFLDFAHDACVLDLPGLLALDSHFVIDTVVCALLAVAVIENDALVREMVTFEAPPKTPVGLKGKSGVEGGEKKWFKRMESKKGRGKQRKVVKKVKDEDELPGLARATIAVAGFGLKAAVWVVGTGVKVTAKVVIGVGKAVVK</sequence>
<feature type="region of interest" description="Disordered" evidence="1">
    <location>
        <begin position="170"/>
        <end position="205"/>
    </location>
</feature>
<feature type="compositionally biased region" description="Polar residues" evidence="1">
    <location>
        <begin position="133"/>
        <end position="151"/>
    </location>
</feature>
<feature type="compositionally biased region" description="Polar residues" evidence="1">
    <location>
        <begin position="183"/>
        <end position="196"/>
    </location>
</feature>
<dbReference type="EMBL" id="LT853694">
    <property type="protein sequence ID" value="SMQ48331.1"/>
    <property type="molecule type" value="Genomic_DNA"/>
</dbReference>
<reference evidence="2 3" key="1">
    <citation type="submission" date="2016-06" db="EMBL/GenBank/DDBJ databases">
        <authorList>
            <person name="Kjaerup R.B."/>
            <person name="Dalgaard T.S."/>
            <person name="Juul-Madsen H.R."/>
        </authorList>
    </citation>
    <scope>NUCLEOTIDE SEQUENCE [LARGE SCALE GENOMIC DNA]</scope>
</reference>
<organism evidence="2 3">
    <name type="scientific">Zymoseptoria tritici (strain ST99CH_3D7)</name>
    <dbReference type="NCBI Taxonomy" id="1276538"/>
    <lineage>
        <taxon>Eukaryota</taxon>
        <taxon>Fungi</taxon>
        <taxon>Dikarya</taxon>
        <taxon>Ascomycota</taxon>
        <taxon>Pezizomycotina</taxon>
        <taxon>Dothideomycetes</taxon>
        <taxon>Dothideomycetidae</taxon>
        <taxon>Mycosphaerellales</taxon>
        <taxon>Mycosphaerellaceae</taxon>
        <taxon>Zymoseptoria</taxon>
    </lineage>
</organism>
<evidence type="ECO:0000256" key="1">
    <source>
        <dbReference type="SAM" id="MobiDB-lite"/>
    </source>
</evidence>
<dbReference type="AlphaFoldDB" id="A0A1X7RM97"/>
<gene>
    <name evidence="2" type="ORF">ZT3D7_G3480</name>
</gene>
<protein>
    <submittedName>
        <fullName evidence="2">Uncharacterized protein</fullName>
    </submittedName>
</protein>
<feature type="region of interest" description="Disordered" evidence="1">
    <location>
        <begin position="70"/>
        <end position="155"/>
    </location>
</feature>
<evidence type="ECO:0000313" key="3">
    <source>
        <dbReference type="Proteomes" id="UP000215127"/>
    </source>
</evidence>
<proteinExistence type="predicted"/>
<feature type="compositionally biased region" description="Polar residues" evidence="1">
    <location>
        <begin position="79"/>
        <end position="94"/>
    </location>
</feature>
<accession>A0A1X7RM97</accession>
<name>A0A1X7RM97_ZYMT9</name>
<feature type="compositionally biased region" description="Basic residues" evidence="1">
    <location>
        <begin position="97"/>
        <end position="106"/>
    </location>
</feature>
<dbReference type="Proteomes" id="UP000215127">
    <property type="component" value="Chromosome 3"/>
</dbReference>
<evidence type="ECO:0000313" key="2">
    <source>
        <dbReference type="EMBL" id="SMQ48331.1"/>
    </source>
</evidence>
<feature type="region of interest" description="Disordered" evidence="1">
    <location>
        <begin position="1"/>
        <end position="37"/>
    </location>
</feature>
<keyword evidence="3" id="KW-1185">Reference proteome</keyword>